<dbReference type="AlphaFoldDB" id="A0A072PGN5"/>
<dbReference type="CDD" id="cd00311">
    <property type="entry name" value="TIM"/>
    <property type="match status" value="1"/>
</dbReference>
<dbReference type="RefSeq" id="XP_013261616.1">
    <property type="nucleotide sequence ID" value="XM_013406162.1"/>
</dbReference>
<comment type="similarity">
    <text evidence="1 4">Belongs to the triosephosphate isomerase family.</text>
</comment>
<dbReference type="GO" id="GO:0019563">
    <property type="term" value="P:glycerol catabolic process"/>
    <property type="evidence" value="ECO:0007669"/>
    <property type="project" value="TreeGrafter"/>
</dbReference>
<evidence type="ECO:0000313" key="6">
    <source>
        <dbReference type="Proteomes" id="UP000027920"/>
    </source>
</evidence>
<evidence type="ECO:0000313" key="5">
    <source>
        <dbReference type="EMBL" id="KEF59026.1"/>
    </source>
</evidence>
<dbReference type="GO" id="GO:0006094">
    <property type="term" value="P:gluconeogenesis"/>
    <property type="evidence" value="ECO:0007669"/>
    <property type="project" value="UniProtKB-UniPathway"/>
</dbReference>
<dbReference type="EMBL" id="AMGV01000003">
    <property type="protein sequence ID" value="KEF59026.1"/>
    <property type="molecule type" value="Genomic_DNA"/>
</dbReference>
<dbReference type="OrthoDB" id="6715177at2759"/>
<keyword evidence="4" id="KW-0312">Gluconeogenesis</keyword>
<dbReference type="InterPro" id="IPR013785">
    <property type="entry name" value="Aldolase_TIM"/>
</dbReference>
<dbReference type="GeneID" id="25278803"/>
<dbReference type="PANTHER" id="PTHR21139:SF2">
    <property type="entry name" value="TRIOSEPHOSPHATE ISOMERASE"/>
    <property type="match status" value="1"/>
</dbReference>
<dbReference type="Proteomes" id="UP000027920">
    <property type="component" value="Unassembled WGS sequence"/>
</dbReference>
<dbReference type="STRING" id="1182545.A0A072PGN5"/>
<keyword evidence="6" id="KW-1185">Reference proteome</keyword>
<organism evidence="5 6">
    <name type="scientific">Exophiala aquamarina CBS 119918</name>
    <dbReference type="NCBI Taxonomy" id="1182545"/>
    <lineage>
        <taxon>Eukaryota</taxon>
        <taxon>Fungi</taxon>
        <taxon>Dikarya</taxon>
        <taxon>Ascomycota</taxon>
        <taxon>Pezizomycotina</taxon>
        <taxon>Eurotiomycetes</taxon>
        <taxon>Chaetothyriomycetidae</taxon>
        <taxon>Chaetothyriales</taxon>
        <taxon>Herpotrichiellaceae</taxon>
        <taxon>Exophiala</taxon>
    </lineage>
</organism>
<dbReference type="GO" id="GO:0004807">
    <property type="term" value="F:triose-phosphate isomerase activity"/>
    <property type="evidence" value="ECO:0007669"/>
    <property type="project" value="UniProtKB-EC"/>
</dbReference>
<evidence type="ECO:0000256" key="1">
    <source>
        <dbReference type="ARBA" id="ARBA00007422"/>
    </source>
</evidence>
<accession>A0A072PGN5</accession>
<proteinExistence type="inferred from homology"/>
<dbReference type="GO" id="GO:0006096">
    <property type="term" value="P:glycolytic process"/>
    <property type="evidence" value="ECO:0007669"/>
    <property type="project" value="UniProtKB-UniPathway"/>
</dbReference>
<reference evidence="5 6" key="1">
    <citation type="submission" date="2013-03" db="EMBL/GenBank/DDBJ databases">
        <title>The Genome Sequence of Exophiala aquamarina CBS 119918.</title>
        <authorList>
            <consortium name="The Broad Institute Genomics Platform"/>
            <person name="Cuomo C."/>
            <person name="de Hoog S."/>
            <person name="Gorbushina A."/>
            <person name="Walker B."/>
            <person name="Young S.K."/>
            <person name="Zeng Q."/>
            <person name="Gargeya S."/>
            <person name="Fitzgerald M."/>
            <person name="Haas B."/>
            <person name="Abouelleil A."/>
            <person name="Allen A.W."/>
            <person name="Alvarado L."/>
            <person name="Arachchi H.M."/>
            <person name="Berlin A.M."/>
            <person name="Chapman S.B."/>
            <person name="Gainer-Dewar J."/>
            <person name="Goldberg J."/>
            <person name="Griggs A."/>
            <person name="Gujja S."/>
            <person name="Hansen M."/>
            <person name="Howarth C."/>
            <person name="Imamovic A."/>
            <person name="Ireland A."/>
            <person name="Larimer J."/>
            <person name="McCowan C."/>
            <person name="Murphy C."/>
            <person name="Pearson M."/>
            <person name="Poon T.W."/>
            <person name="Priest M."/>
            <person name="Roberts A."/>
            <person name="Saif S."/>
            <person name="Shea T."/>
            <person name="Sisk P."/>
            <person name="Sykes S."/>
            <person name="Wortman J."/>
            <person name="Nusbaum C."/>
            <person name="Birren B."/>
        </authorList>
    </citation>
    <scope>NUCLEOTIDE SEQUENCE [LARGE SCALE GENOMIC DNA]</scope>
    <source>
        <strain evidence="5 6">CBS 119918</strain>
    </source>
</reference>
<dbReference type="PROSITE" id="PS51440">
    <property type="entry name" value="TIM_2"/>
    <property type="match status" value="1"/>
</dbReference>
<comment type="caution">
    <text evidence="5">The sequence shown here is derived from an EMBL/GenBank/DDBJ whole genome shotgun (WGS) entry which is preliminary data.</text>
</comment>
<dbReference type="UniPathway" id="UPA00109">
    <property type="reaction ID" value="UER00189"/>
</dbReference>
<dbReference type="PANTHER" id="PTHR21139">
    <property type="entry name" value="TRIOSEPHOSPHATE ISOMERASE"/>
    <property type="match status" value="1"/>
</dbReference>
<comment type="catalytic activity">
    <reaction evidence="4">
        <text>D-glyceraldehyde 3-phosphate = dihydroxyacetone phosphate</text>
        <dbReference type="Rhea" id="RHEA:18585"/>
        <dbReference type="ChEBI" id="CHEBI:57642"/>
        <dbReference type="ChEBI" id="CHEBI:59776"/>
        <dbReference type="EC" id="5.3.1.1"/>
    </reaction>
</comment>
<gene>
    <name evidence="5" type="ORF">A1O9_03869</name>
</gene>
<evidence type="ECO:0000256" key="3">
    <source>
        <dbReference type="ARBA" id="ARBA00023235"/>
    </source>
</evidence>
<dbReference type="GO" id="GO:0005829">
    <property type="term" value="C:cytosol"/>
    <property type="evidence" value="ECO:0007669"/>
    <property type="project" value="TreeGrafter"/>
</dbReference>
<protein>
    <recommendedName>
        <fullName evidence="4">Triosephosphate isomerase</fullName>
        <ecNumber evidence="4">5.3.1.1</ecNumber>
    </recommendedName>
</protein>
<evidence type="ECO:0000256" key="4">
    <source>
        <dbReference type="RuleBase" id="RU363013"/>
    </source>
</evidence>
<comment type="pathway">
    <text evidence="4">Carbohydrate biosynthesis; gluconeogenesis.</text>
</comment>
<comment type="subunit">
    <text evidence="2">Homodimer.</text>
</comment>
<dbReference type="InterPro" id="IPR000652">
    <property type="entry name" value="Triosephosphate_isomerase"/>
</dbReference>
<name>A0A072PGN5_9EURO</name>
<dbReference type="Gene3D" id="3.20.20.70">
    <property type="entry name" value="Aldolase class I"/>
    <property type="match status" value="1"/>
</dbReference>
<dbReference type="HOGENOM" id="CLU_024251_0_0_1"/>
<dbReference type="InterPro" id="IPR035990">
    <property type="entry name" value="TIM_sf"/>
</dbReference>
<keyword evidence="4" id="KW-0324">Glycolysis</keyword>
<dbReference type="GO" id="GO:0046166">
    <property type="term" value="P:glyceraldehyde-3-phosphate biosynthetic process"/>
    <property type="evidence" value="ECO:0007669"/>
    <property type="project" value="TreeGrafter"/>
</dbReference>
<sequence length="316" mass="32977">MSLSPPAISGKKYPSLPSKIILTSTKAYFSPARTIQYLESILAPATDILPLLESHRAEMLFVLIPDFLTIYPCARILSERYAAVQQEEGATSSSSSSSSSSSAWPLLLGAQNAFWSASYGAYTGEIVPSALSSLGCSIVELNHAERRRLLAETDETAALKAAAVTDAGMVPLVCVGEIEKPDLARGTPLSMAVGQAMRQLAPQIESVLRAVPPDAPVILAYEPVWAIGAAEPAGVEYVGPVVQAIRQVAAGVVRARTAPVKVVYGGSAGPGLWSGTANGGNGLGQYVDGLFLGRFAHQVDGVKAVLGEVVQSLAKS</sequence>
<keyword evidence="3 4" id="KW-0413">Isomerase</keyword>
<dbReference type="SUPFAM" id="SSF51351">
    <property type="entry name" value="Triosephosphate isomerase (TIM)"/>
    <property type="match status" value="1"/>
</dbReference>
<evidence type="ECO:0000256" key="2">
    <source>
        <dbReference type="ARBA" id="ARBA00011738"/>
    </source>
</evidence>
<dbReference type="Pfam" id="PF00121">
    <property type="entry name" value="TIM"/>
    <property type="match status" value="1"/>
</dbReference>
<dbReference type="VEuPathDB" id="FungiDB:A1O9_03869"/>
<dbReference type="UniPathway" id="UPA00138"/>
<dbReference type="EC" id="5.3.1.1" evidence="4"/>
<comment type="pathway">
    <text evidence="4">Carbohydrate degradation; glycolysis; D-glyceraldehyde 3-phosphate from glycerone phosphate: step 1/1.</text>
</comment>